<dbReference type="PRINTS" id="PR00133">
    <property type="entry name" value="GLHYDRLASE3"/>
</dbReference>
<dbReference type="OrthoDB" id="721009at2"/>
<dbReference type="SUPFAM" id="SSF52279">
    <property type="entry name" value="Beta-D-glucan exohydrolase, C-terminal domain"/>
    <property type="match status" value="1"/>
</dbReference>
<evidence type="ECO:0000256" key="6">
    <source>
        <dbReference type="ARBA" id="ARBA00023295"/>
    </source>
</evidence>
<dbReference type="Gene3D" id="2.60.40.10">
    <property type="entry name" value="Immunoglobulins"/>
    <property type="match status" value="1"/>
</dbReference>
<dbReference type="STRING" id="573321.SAMN04488505_102705"/>
<dbReference type="InterPro" id="IPR036962">
    <property type="entry name" value="Glyco_hydro_3_N_sf"/>
</dbReference>
<evidence type="ECO:0000313" key="10">
    <source>
        <dbReference type="Proteomes" id="UP000198984"/>
    </source>
</evidence>
<evidence type="ECO:0000256" key="5">
    <source>
        <dbReference type="ARBA" id="ARBA00022801"/>
    </source>
</evidence>
<gene>
    <name evidence="9" type="ORF">SAMN04488505_102705</name>
</gene>
<dbReference type="Pfam" id="PF14310">
    <property type="entry name" value="Fn3-like"/>
    <property type="match status" value="1"/>
</dbReference>
<proteinExistence type="inferred from homology"/>
<dbReference type="InterPro" id="IPR036881">
    <property type="entry name" value="Glyco_hydro_3_C_sf"/>
</dbReference>
<dbReference type="InterPro" id="IPR019800">
    <property type="entry name" value="Glyco_hydro_3_AS"/>
</dbReference>
<dbReference type="GO" id="GO:0009251">
    <property type="term" value="P:glucan catabolic process"/>
    <property type="evidence" value="ECO:0007669"/>
    <property type="project" value="TreeGrafter"/>
</dbReference>
<dbReference type="RefSeq" id="WP_089910454.1">
    <property type="nucleotide sequence ID" value="NZ_FOBB01000002.1"/>
</dbReference>
<dbReference type="EC" id="3.2.1.21" evidence="3"/>
<evidence type="ECO:0000256" key="2">
    <source>
        <dbReference type="ARBA" id="ARBA00005336"/>
    </source>
</evidence>
<dbReference type="EMBL" id="FOBB01000002">
    <property type="protein sequence ID" value="SEL62477.1"/>
    <property type="molecule type" value="Genomic_DNA"/>
</dbReference>
<dbReference type="InterPro" id="IPR051915">
    <property type="entry name" value="Cellulose_Degrad_GH3"/>
</dbReference>
<dbReference type="Proteomes" id="UP000198984">
    <property type="component" value="Unassembled WGS sequence"/>
</dbReference>
<dbReference type="Pfam" id="PF01915">
    <property type="entry name" value="Glyco_hydro_3_C"/>
    <property type="match status" value="1"/>
</dbReference>
<evidence type="ECO:0000256" key="1">
    <source>
        <dbReference type="ARBA" id="ARBA00000448"/>
    </source>
</evidence>
<feature type="domain" description="Fibronectin type III-like" evidence="8">
    <location>
        <begin position="686"/>
        <end position="755"/>
    </location>
</feature>
<dbReference type="InterPro" id="IPR001764">
    <property type="entry name" value="Glyco_hydro_3_N"/>
</dbReference>
<dbReference type="PROSITE" id="PS00775">
    <property type="entry name" value="GLYCOSYL_HYDROL_F3"/>
    <property type="match status" value="1"/>
</dbReference>
<evidence type="ECO:0000256" key="3">
    <source>
        <dbReference type="ARBA" id="ARBA00012744"/>
    </source>
</evidence>
<evidence type="ECO:0000256" key="7">
    <source>
        <dbReference type="RuleBase" id="RU361161"/>
    </source>
</evidence>
<dbReference type="SMART" id="SM01217">
    <property type="entry name" value="Fn3_like"/>
    <property type="match status" value="1"/>
</dbReference>
<dbReference type="Pfam" id="PF00933">
    <property type="entry name" value="Glyco_hydro_3"/>
    <property type="match status" value="1"/>
</dbReference>
<keyword evidence="4" id="KW-0732">Signal</keyword>
<reference evidence="9 10" key="1">
    <citation type="submission" date="2016-10" db="EMBL/GenBank/DDBJ databases">
        <authorList>
            <person name="de Groot N.N."/>
        </authorList>
    </citation>
    <scope>NUCLEOTIDE SEQUENCE [LARGE SCALE GENOMIC DNA]</scope>
    <source>
        <strain evidence="9 10">DSM 21039</strain>
    </source>
</reference>
<dbReference type="GO" id="GO:0008422">
    <property type="term" value="F:beta-glucosidase activity"/>
    <property type="evidence" value="ECO:0007669"/>
    <property type="project" value="UniProtKB-EC"/>
</dbReference>
<dbReference type="SUPFAM" id="SSF51445">
    <property type="entry name" value="(Trans)glycosidases"/>
    <property type="match status" value="1"/>
</dbReference>
<comment type="similarity">
    <text evidence="2 7">Belongs to the glycosyl hydrolase 3 family.</text>
</comment>
<dbReference type="AlphaFoldDB" id="A0A1H7RST1"/>
<keyword evidence="6 7" id="KW-0326">Glycosidase</keyword>
<dbReference type="InterPro" id="IPR026891">
    <property type="entry name" value="Fn3-like"/>
</dbReference>
<evidence type="ECO:0000256" key="4">
    <source>
        <dbReference type="ARBA" id="ARBA00022729"/>
    </source>
</evidence>
<evidence type="ECO:0000259" key="8">
    <source>
        <dbReference type="SMART" id="SM01217"/>
    </source>
</evidence>
<dbReference type="InterPro" id="IPR002772">
    <property type="entry name" value="Glyco_hydro_3_C"/>
</dbReference>
<keyword evidence="10" id="KW-1185">Reference proteome</keyword>
<name>A0A1H7RST1_9BACT</name>
<protein>
    <recommendedName>
        <fullName evidence="3">beta-glucosidase</fullName>
        <ecNumber evidence="3">3.2.1.21</ecNumber>
    </recommendedName>
</protein>
<comment type="catalytic activity">
    <reaction evidence="1">
        <text>Hydrolysis of terminal, non-reducing beta-D-glucosyl residues with release of beta-D-glucose.</text>
        <dbReference type="EC" id="3.2.1.21"/>
    </reaction>
</comment>
<dbReference type="FunFam" id="2.60.40.10:FF:000495">
    <property type="entry name" value="Periplasmic beta-glucosidase"/>
    <property type="match status" value="1"/>
</dbReference>
<accession>A0A1H7RST1</accession>
<dbReference type="Gene3D" id="3.20.20.300">
    <property type="entry name" value="Glycoside hydrolase, family 3, N-terminal domain"/>
    <property type="match status" value="1"/>
</dbReference>
<dbReference type="InterPro" id="IPR017853">
    <property type="entry name" value="GH"/>
</dbReference>
<dbReference type="PANTHER" id="PTHR30620:SF16">
    <property type="entry name" value="LYSOSOMAL BETA GLUCOSIDASE"/>
    <property type="match status" value="1"/>
</dbReference>
<organism evidence="9 10">
    <name type="scientific">Chitinophaga rupis</name>
    <dbReference type="NCBI Taxonomy" id="573321"/>
    <lineage>
        <taxon>Bacteria</taxon>
        <taxon>Pseudomonadati</taxon>
        <taxon>Bacteroidota</taxon>
        <taxon>Chitinophagia</taxon>
        <taxon>Chitinophagales</taxon>
        <taxon>Chitinophagaceae</taxon>
        <taxon>Chitinophaga</taxon>
    </lineage>
</organism>
<evidence type="ECO:0000313" key="9">
    <source>
        <dbReference type="EMBL" id="SEL62477.1"/>
    </source>
</evidence>
<dbReference type="PANTHER" id="PTHR30620">
    <property type="entry name" value="PERIPLASMIC BETA-GLUCOSIDASE-RELATED"/>
    <property type="match status" value="1"/>
</dbReference>
<dbReference type="Gene3D" id="3.40.50.1700">
    <property type="entry name" value="Glycoside hydrolase family 3 C-terminal domain"/>
    <property type="match status" value="1"/>
</dbReference>
<dbReference type="InterPro" id="IPR013783">
    <property type="entry name" value="Ig-like_fold"/>
</dbReference>
<keyword evidence="5 7" id="KW-0378">Hydrolase</keyword>
<sequence length="766" mass="84668">MAQPIAGKKEKPAPVPAYKNASLPTAKRVADLLSRMTLEEKIAQVRSMHFGRPIIDDAMQANAFKMDSMFRYGIGMMNPDFKATAENTIHRRNALQQWLRKNTRLGIPVIFLDEAHHGLLAPGADAFPHSIGFACSWDTALIERVYDYVSRECRSKGTDVVLAPIVDVCRDPRWGRTGETFGEDPYLCGVLGSAVVRGFQGSSNGKVTQDHVGACLKTFTGHGGSEGANNQGPTNVSIRDLREIHMESFRLAINRSRPTSIMASYCEVDDIPSHANKWLLTDVLRKEWKFNGVVVSDWFAIDQLWQKHLIAADTKSAALIAFNAGVTIDLPYGKNYAALDSLVKEKKLPMKELDSAVAYILRLKFDLGLFEQDTASLEKAQQLMASNEGTPLALEAAEKSMVLLKNDNNFLPIKKDQYKKIAVIGPCAAVNYLGDYSGIPRNNVSLLDGLKNKANGQYEVLYAQGVKLTTNGDTISHNNYQYIDTAHWPSAEENKKLINEAVSVAKQADFIIIAIGENEQMGREAWANHPGDQTDLNLQSQQEDLVKAIMATGKPAMVYLAHGRPLSINWIAENVPAIVDGWFTGEEAGNAFANILFGDVNPSGKLAISYPRSAGQVPIYYNHKPSAQFFPYLMEQNTPLYPFGYGRSYTTYSYAAPQVSTPTLKKNGAVTVTVNITNTGSRKGDEIVQLYIHQKVASVTRPVKELKDFARIPLEPGETKTVSFTLDRSKLSYWNKDMKYGVEPGIVEIMTGANSNEVQKVELVVE</sequence>